<dbReference type="InterPro" id="IPR036291">
    <property type="entry name" value="NAD(P)-bd_dom_sf"/>
</dbReference>
<evidence type="ECO:0000313" key="2">
    <source>
        <dbReference type="EMBL" id="MFB9906923.1"/>
    </source>
</evidence>
<gene>
    <name evidence="2" type="ORF">ACFFQA_23555</name>
</gene>
<dbReference type="Proteomes" id="UP001589693">
    <property type="component" value="Unassembled WGS sequence"/>
</dbReference>
<comment type="caution">
    <text evidence="2">The sequence shown here is derived from an EMBL/GenBank/DDBJ whole genome shotgun (WGS) entry which is preliminary data.</text>
</comment>
<proteinExistence type="predicted"/>
<dbReference type="Pfam" id="PF13460">
    <property type="entry name" value="NAD_binding_10"/>
    <property type="match status" value="1"/>
</dbReference>
<dbReference type="PANTHER" id="PTHR43162:SF1">
    <property type="entry name" value="PRESTALK A DIFFERENTIATION PROTEIN A"/>
    <property type="match status" value="1"/>
</dbReference>
<organism evidence="2 3">
    <name type="scientific">Allokutzneria oryzae</name>
    <dbReference type="NCBI Taxonomy" id="1378989"/>
    <lineage>
        <taxon>Bacteria</taxon>
        <taxon>Bacillati</taxon>
        <taxon>Actinomycetota</taxon>
        <taxon>Actinomycetes</taxon>
        <taxon>Pseudonocardiales</taxon>
        <taxon>Pseudonocardiaceae</taxon>
        <taxon>Allokutzneria</taxon>
    </lineage>
</organism>
<dbReference type="InterPro" id="IPR051604">
    <property type="entry name" value="Ergot_Alk_Oxidoreductase"/>
</dbReference>
<dbReference type="RefSeq" id="WP_377856132.1">
    <property type="nucleotide sequence ID" value="NZ_JBHLZU010000019.1"/>
</dbReference>
<protein>
    <submittedName>
        <fullName evidence="2">SDR family oxidoreductase</fullName>
    </submittedName>
</protein>
<dbReference type="EMBL" id="JBHLZU010000019">
    <property type="protein sequence ID" value="MFB9906923.1"/>
    <property type="molecule type" value="Genomic_DNA"/>
</dbReference>
<dbReference type="Gene3D" id="3.40.50.720">
    <property type="entry name" value="NAD(P)-binding Rossmann-like Domain"/>
    <property type="match status" value="1"/>
</dbReference>
<name>A0ABV6A1A3_9PSEU</name>
<evidence type="ECO:0000313" key="3">
    <source>
        <dbReference type="Proteomes" id="UP001589693"/>
    </source>
</evidence>
<dbReference type="PANTHER" id="PTHR43162">
    <property type="match status" value="1"/>
</dbReference>
<keyword evidence="3" id="KW-1185">Reference proteome</keyword>
<evidence type="ECO:0000259" key="1">
    <source>
        <dbReference type="Pfam" id="PF13460"/>
    </source>
</evidence>
<dbReference type="Gene3D" id="3.90.25.10">
    <property type="entry name" value="UDP-galactose 4-epimerase, domain 1"/>
    <property type="match status" value="1"/>
</dbReference>
<accession>A0ABV6A1A3</accession>
<dbReference type="SUPFAM" id="SSF51735">
    <property type="entry name" value="NAD(P)-binding Rossmann-fold domains"/>
    <property type="match status" value="1"/>
</dbReference>
<reference evidence="2 3" key="1">
    <citation type="submission" date="2024-09" db="EMBL/GenBank/DDBJ databases">
        <authorList>
            <person name="Sun Q."/>
            <person name="Mori K."/>
        </authorList>
    </citation>
    <scope>NUCLEOTIDE SEQUENCE [LARGE SCALE GENOMIC DNA]</scope>
    <source>
        <strain evidence="2 3">TBRC 7907</strain>
    </source>
</reference>
<feature type="domain" description="NAD(P)-binding" evidence="1">
    <location>
        <begin position="11"/>
        <end position="181"/>
    </location>
</feature>
<dbReference type="InterPro" id="IPR016040">
    <property type="entry name" value="NAD(P)-bd_dom"/>
</dbReference>
<sequence length="284" mass="30686">MSEHSRVLVIGSTGKVGRNVVAGLLERGVRVRALVRDPDTADLPERVETVAGNLYDLASVREAVAGTDAVFLMWPFLSAEGITDVVRVIGPRRLVYLSSYGVDDSLARQGDPINQLHFDVEQAIRSSAAEWTMLRAGTFAANALGWAAQVRAGDTVREAFGAAARAVVHERDLGAVAAKVLFEGGHAGELYELTGPEPVTQSEQVRIIGEVLGRDVRFEELAPEVARQQMIDDGWPAEFADGLLGAWDGFERDPVRISPAVAELTGAPARSFREWVTDHAGAFR</sequence>